<dbReference type="PANTHER" id="PTHR45436">
    <property type="entry name" value="SENSOR HISTIDINE KINASE YKOH"/>
    <property type="match status" value="1"/>
</dbReference>
<dbReference type="CDD" id="cd00082">
    <property type="entry name" value="HisKA"/>
    <property type="match status" value="1"/>
</dbReference>
<dbReference type="InterPro" id="IPR003661">
    <property type="entry name" value="HisK_dim/P_dom"/>
</dbReference>
<proteinExistence type="predicted"/>
<keyword evidence="4" id="KW-0597">Phosphoprotein</keyword>
<sequence>MKSIRRFLVILMVAIVTLANFAAALRGYLASMDEAERLFNQRLLQQVDLLNYALPKSAAVAGKPLEFPARTSNAESSLEFQWLDNNGALLARSAAMPDSVLVPLQEGFRYFNFNNYRWHLLVMPSSDKQSWYILAERDDQRYRLAESMILQAVFPMIIALPLLALIMWWVTGIGLRPVAHLASELRQREATDLRPLAQQDMPEELTQLTQSANELLRRLEASFAREKRFSGDAAHELRTPLAALKIHCENLLQELQPVPESVIKLQLGIERMSYLVEQILLLNRTAPDHFMGQFAPVNLTRLAKHCVVDYSALLAQKNHQIEFDGDDCWVLGDAAALASLLNNLLGNAIKYTPPNGMIAVNTWLRGRDVVLEVMDNGPGIPVEQQARVFDRFYRLGGDRHNSQTPGCGLGLSIVQQVVELHGAQIALTSSRFEQGLLVMVTFAALAAPRPAINSPSELNKLDPSDAGESDEKNN</sequence>
<dbReference type="InterPro" id="IPR050428">
    <property type="entry name" value="TCS_sensor_his_kinase"/>
</dbReference>
<reference evidence="18" key="1">
    <citation type="journal article" date="2019" name="Int. J. Syst. Evol. Microbiol.">
        <title>The Global Catalogue of Microorganisms (GCM) 10K type strain sequencing project: providing services to taxonomists for standard genome sequencing and annotation.</title>
        <authorList>
            <consortium name="The Broad Institute Genomics Platform"/>
            <consortium name="The Broad Institute Genome Sequencing Center for Infectious Disease"/>
            <person name="Wu L."/>
            <person name="Ma J."/>
        </authorList>
    </citation>
    <scope>NUCLEOTIDE SEQUENCE [LARGE SCALE GENOMIC DNA]</scope>
    <source>
        <strain evidence="18">KCTC 52237</strain>
    </source>
</reference>
<dbReference type="EMBL" id="JBHRTF010000004">
    <property type="protein sequence ID" value="MFC3116043.1"/>
    <property type="molecule type" value="Genomic_DNA"/>
</dbReference>
<keyword evidence="6 14" id="KW-0812">Transmembrane</keyword>
<accession>A0ABV7FHC9</accession>
<comment type="caution">
    <text evidence="17">The sequence shown here is derived from an EMBL/GenBank/DDBJ whole genome shotgun (WGS) entry which is preliminary data.</text>
</comment>
<dbReference type="Pfam" id="PF00512">
    <property type="entry name" value="HisKA"/>
    <property type="match status" value="1"/>
</dbReference>
<feature type="region of interest" description="Disordered" evidence="13">
    <location>
        <begin position="452"/>
        <end position="474"/>
    </location>
</feature>
<dbReference type="InterPro" id="IPR003660">
    <property type="entry name" value="HAMP_dom"/>
</dbReference>
<organism evidence="17 18">
    <name type="scientific">Cellvibrio fontiphilus</name>
    <dbReference type="NCBI Taxonomy" id="1815559"/>
    <lineage>
        <taxon>Bacteria</taxon>
        <taxon>Pseudomonadati</taxon>
        <taxon>Pseudomonadota</taxon>
        <taxon>Gammaproteobacteria</taxon>
        <taxon>Cellvibrionales</taxon>
        <taxon>Cellvibrionaceae</taxon>
        <taxon>Cellvibrio</taxon>
    </lineage>
</organism>
<dbReference type="InterPro" id="IPR036097">
    <property type="entry name" value="HisK_dim/P_sf"/>
</dbReference>
<name>A0ABV7FHC9_9GAMM</name>
<evidence type="ECO:0000259" key="15">
    <source>
        <dbReference type="PROSITE" id="PS50109"/>
    </source>
</evidence>
<dbReference type="EC" id="2.7.13.3" evidence="3"/>
<evidence type="ECO:0000256" key="6">
    <source>
        <dbReference type="ARBA" id="ARBA00022692"/>
    </source>
</evidence>
<comment type="catalytic activity">
    <reaction evidence="1">
        <text>ATP + protein L-histidine = ADP + protein N-phospho-L-histidine.</text>
        <dbReference type="EC" id="2.7.13.3"/>
    </reaction>
</comment>
<dbReference type="PRINTS" id="PR00344">
    <property type="entry name" value="BCTRLSENSOR"/>
</dbReference>
<feature type="compositionally biased region" description="Basic and acidic residues" evidence="13">
    <location>
        <begin position="459"/>
        <end position="474"/>
    </location>
</feature>
<dbReference type="Pfam" id="PF02518">
    <property type="entry name" value="HATPase_c"/>
    <property type="match status" value="1"/>
</dbReference>
<protein>
    <recommendedName>
        <fullName evidence="3">histidine kinase</fullName>
        <ecNumber evidence="3">2.7.13.3</ecNumber>
    </recommendedName>
</protein>
<keyword evidence="9" id="KW-0067">ATP-binding</keyword>
<keyword evidence="7" id="KW-0547">Nucleotide-binding</keyword>
<feature type="domain" description="HAMP" evidence="16">
    <location>
        <begin position="172"/>
        <end position="224"/>
    </location>
</feature>
<feature type="transmembrane region" description="Helical" evidence="14">
    <location>
        <begin position="148"/>
        <end position="170"/>
    </location>
</feature>
<keyword evidence="5" id="KW-0808">Transferase</keyword>
<dbReference type="PROSITE" id="PS50109">
    <property type="entry name" value="HIS_KIN"/>
    <property type="match status" value="1"/>
</dbReference>
<evidence type="ECO:0000256" key="14">
    <source>
        <dbReference type="SAM" id="Phobius"/>
    </source>
</evidence>
<dbReference type="CDD" id="cd00075">
    <property type="entry name" value="HATPase"/>
    <property type="match status" value="1"/>
</dbReference>
<evidence type="ECO:0000256" key="13">
    <source>
        <dbReference type="SAM" id="MobiDB-lite"/>
    </source>
</evidence>
<comment type="subcellular location">
    <subcellularLocation>
        <location evidence="2">Membrane</location>
        <topology evidence="2">Multi-pass membrane protein</topology>
    </subcellularLocation>
</comment>
<dbReference type="RefSeq" id="WP_378118937.1">
    <property type="nucleotide sequence ID" value="NZ_JBHRTF010000004.1"/>
</dbReference>
<feature type="domain" description="Histidine kinase" evidence="15">
    <location>
        <begin position="232"/>
        <end position="446"/>
    </location>
</feature>
<dbReference type="SUPFAM" id="SSF47384">
    <property type="entry name" value="Homodimeric domain of signal transducing histidine kinase"/>
    <property type="match status" value="1"/>
</dbReference>
<evidence type="ECO:0000256" key="4">
    <source>
        <dbReference type="ARBA" id="ARBA00022553"/>
    </source>
</evidence>
<evidence type="ECO:0000256" key="2">
    <source>
        <dbReference type="ARBA" id="ARBA00004141"/>
    </source>
</evidence>
<keyword evidence="12 14" id="KW-0472">Membrane</keyword>
<evidence type="ECO:0000256" key="7">
    <source>
        <dbReference type="ARBA" id="ARBA00022741"/>
    </source>
</evidence>
<dbReference type="Gene3D" id="1.10.287.130">
    <property type="match status" value="1"/>
</dbReference>
<evidence type="ECO:0000259" key="16">
    <source>
        <dbReference type="PROSITE" id="PS50885"/>
    </source>
</evidence>
<dbReference type="GO" id="GO:0016301">
    <property type="term" value="F:kinase activity"/>
    <property type="evidence" value="ECO:0007669"/>
    <property type="project" value="UniProtKB-KW"/>
</dbReference>
<dbReference type="Proteomes" id="UP001595555">
    <property type="component" value="Unassembled WGS sequence"/>
</dbReference>
<dbReference type="SUPFAM" id="SSF55874">
    <property type="entry name" value="ATPase domain of HSP90 chaperone/DNA topoisomerase II/histidine kinase"/>
    <property type="match status" value="1"/>
</dbReference>
<dbReference type="PROSITE" id="PS50885">
    <property type="entry name" value="HAMP"/>
    <property type="match status" value="1"/>
</dbReference>
<keyword evidence="11" id="KW-0902">Two-component regulatory system</keyword>
<dbReference type="SMART" id="SM00387">
    <property type="entry name" value="HATPase_c"/>
    <property type="match status" value="1"/>
</dbReference>
<keyword evidence="8 17" id="KW-0418">Kinase</keyword>
<dbReference type="InterPro" id="IPR005467">
    <property type="entry name" value="His_kinase_dom"/>
</dbReference>
<dbReference type="PANTHER" id="PTHR45436:SF14">
    <property type="entry name" value="SENSOR PROTEIN QSEC"/>
    <property type="match status" value="1"/>
</dbReference>
<evidence type="ECO:0000313" key="18">
    <source>
        <dbReference type="Proteomes" id="UP001595555"/>
    </source>
</evidence>
<keyword evidence="18" id="KW-1185">Reference proteome</keyword>
<evidence type="ECO:0000256" key="9">
    <source>
        <dbReference type="ARBA" id="ARBA00022840"/>
    </source>
</evidence>
<evidence type="ECO:0000313" key="17">
    <source>
        <dbReference type="EMBL" id="MFC3116043.1"/>
    </source>
</evidence>
<keyword evidence="10 14" id="KW-1133">Transmembrane helix</keyword>
<dbReference type="InterPro" id="IPR004358">
    <property type="entry name" value="Sig_transdc_His_kin-like_C"/>
</dbReference>
<evidence type="ECO:0000256" key="1">
    <source>
        <dbReference type="ARBA" id="ARBA00000085"/>
    </source>
</evidence>
<dbReference type="InterPro" id="IPR003594">
    <property type="entry name" value="HATPase_dom"/>
</dbReference>
<evidence type="ECO:0000256" key="10">
    <source>
        <dbReference type="ARBA" id="ARBA00022989"/>
    </source>
</evidence>
<dbReference type="Gene3D" id="3.30.565.10">
    <property type="entry name" value="Histidine kinase-like ATPase, C-terminal domain"/>
    <property type="match status" value="1"/>
</dbReference>
<evidence type="ECO:0000256" key="12">
    <source>
        <dbReference type="ARBA" id="ARBA00023136"/>
    </source>
</evidence>
<evidence type="ECO:0000256" key="3">
    <source>
        <dbReference type="ARBA" id="ARBA00012438"/>
    </source>
</evidence>
<evidence type="ECO:0000256" key="5">
    <source>
        <dbReference type="ARBA" id="ARBA00022679"/>
    </source>
</evidence>
<gene>
    <name evidence="17" type="ORF">ACFODX_10780</name>
</gene>
<dbReference type="SMART" id="SM00388">
    <property type="entry name" value="HisKA"/>
    <property type="match status" value="1"/>
</dbReference>
<evidence type="ECO:0000256" key="8">
    <source>
        <dbReference type="ARBA" id="ARBA00022777"/>
    </source>
</evidence>
<evidence type="ECO:0000256" key="11">
    <source>
        <dbReference type="ARBA" id="ARBA00023012"/>
    </source>
</evidence>
<dbReference type="InterPro" id="IPR036890">
    <property type="entry name" value="HATPase_C_sf"/>
</dbReference>